<protein>
    <recommendedName>
        <fullName evidence="4">Extracellular solute-binding protein</fullName>
    </recommendedName>
</protein>
<sequence length="752" mass="82573">MRKKLISLCLALCLTAGGLWGCSAPAGTGETGASRAAKNAGAGRDENIPKGRYAESTISIPLEEGEIIADMVQTQDKILELYTLKDGTARRYRWAGGNWEREEKSLLEGVEIPFGILHVVYGQDGYRYAVFPKGDDYKFHLLKLAEGKEPQELLEDVFSVKHERGFYEVRPDFVAVAEDGSIFLSGSRETNVYSPQGERLVSLPQEWSSSEWKESGLLLDHLYITNGSNGYLVYDITTGSASPKEEIPYQSSVYDQFLPIAHDGGGGIFTVNSQGIHHMNPGGSIWETVADGTLNSLSLPSAYARKLFVGAENDFYVWLQQSDKSEIKHYTYDPEMPSVPCQNLTVYGLNLESTDTIRQAASMFQLTHPDVRVELIDGQTDSGGTTDSDTIRSLNTELLGGNGADILVLDGLPVQSYMEKGVLEDMKDLLAPMTASGELMGQIAGPYTEDSGSIYQIPTRMILLATYGDQEAIDSLASLESMREYQSDPSHLPLRTKTKYENLTRQILSLCYEEIVDSETGRPRPGKIQELLETVKVLGDACGARADFDESEDGGRGRIYNRSIGADGLMDSEYDSVDRGRSAIAIDKIRGMFDTLLPLAVQRNHGFKMENLKDSYLPSGVVGINSASPRKDLAKEFVLYVLSVEVQSSDLADGLPVNALAAEAWVEREDSSSAMVSVSGGEDGYTIAGAWPTKEERRMIFDAASRANKPVRTDRVLTEIIINETKGYFEGSLSLEQAAQNAQNKANLYFSE</sequence>
<organism evidence="2 3">
    <name type="scientific">[Clostridium] citroniae WAL-19142</name>
    <dbReference type="NCBI Taxonomy" id="742734"/>
    <lineage>
        <taxon>Bacteria</taxon>
        <taxon>Bacillati</taxon>
        <taxon>Bacillota</taxon>
        <taxon>Clostridia</taxon>
        <taxon>Lachnospirales</taxon>
        <taxon>Lachnospiraceae</taxon>
        <taxon>Enterocloster</taxon>
    </lineage>
</organism>
<dbReference type="SUPFAM" id="SSF63829">
    <property type="entry name" value="Calcium-dependent phosphotriesterase"/>
    <property type="match status" value="1"/>
</dbReference>
<evidence type="ECO:0000256" key="1">
    <source>
        <dbReference type="SAM" id="SignalP"/>
    </source>
</evidence>
<reference evidence="2 3" key="1">
    <citation type="submission" date="2011-04" db="EMBL/GenBank/DDBJ databases">
        <title>The Genome Sequence of Clostridium citroniae WAL-19142.</title>
        <authorList>
            <consortium name="The Broad Institute Genome Sequencing Platform"/>
            <person name="Earl A."/>
            <person name="Ward D."/>
            <person name="Feldgarden M."/>
            <person name="Gevers D."/>
            <person name="Warren Y.A."/>
            <person name="Tyrrell K.L."/>
            <person name="Citron D.M."/>
            <person name="Goldstein E.J."/>
            <person name="Daigneault M."/>
            <person name="Allen-Vercoe E."/>
            <person name="Young S.K."/>
            <person name="Zeng Q."/>
            <person name="Gargeya S."/>
            <person name="Fitzgerald M."/>
            <person name="Haas B."/>
            <person name="Abouelleil A."/>
            <person name="Alvarado L."/>
            <person name="Arachchi H.M."/>
            <person name="Berlin A."/>
            <person name="Brown A."/>
            <person name="Chapman S.B."/>
            <person name="Chen Z."/>
            <person name="Dunbar C."/>
            <person name="Freedman E."/>
            <person name="Gearin G."/>
            <person name="Gellesch M."/>
            <person name="Goldberg J."/>
            <person name="Griggs A."/>
            <person name="Gujja S."/>
            <person name="Heilman E.R."/>
            <person name="Heiman D."/>
            <person name="Howarth C."/>
            <person name="Larson L."/>
            <person name="Lui A."/>
            <person name="MacDonald P.J."/>
            <person name="Mehta T."/>
            <person name="Montmayeur A."/>
            <person name="Murphy C."/>
            <person name="Neiman D."/>
            <person name="Pearson M."/>
            <person name="Priest M."/>
            <person name="Roberts A."/>
            <person name="Saif S."/>
            <person name="Shea T."/>
            <person name="Shenoy N."/>
            <person name="Sisk P."/>
            <person name="Stolte C."/>
            <person name="Sykes S."/>
            <person name="White J."/>
            <person name="Yandava C."/>
            <person name="Wortman J."/>
            <person name="Nusbaum C."/>
            <person name="Birren B."/>
        </authorList>
    </citation>
    <scope>NUCLEOTIDE SEQUENCE [LARGE SCALE GENOMIC DNA]</scope>
    <source>
        <strain evidence="2 3">WAL-19142</strain>
    </source>
</reference>
<dbReference type="AlphaFoldDB" id="A0A0J9BUV1"/>
<feature type="signal peptide" evidence="1">
    <location>
        <begin position="1"/>
        <end position="21"/>
    </location>
</feature>
<dbReference type="SUPFAM" id="SSF53850">
    <property type="entry name" value="Periplasmic binding protein-like II"/>
    <property type="match status" value="1"/>
</dbReference>
<evidence type="ECO:0000313" key="3">
    <source>
        <dbReference type="Proteomes" id="UP000037392"/>
    </source>
</evidence>
<dbReference type="Gene3D" id="3.40.190.10">
    <property type="entry name" value="Periplasmic binding protein-like II"/>
    <property type="match status" value="2"/>
</dbReference>
<feature type="chain" id="PRO_5038683359" description="Extracellular solute-binding protein" evidence="1">
    <location>
        <begin position="22"/>
        <end position="752"/>
    </location>
</feature>
<dbReference type="GeneID" id="93161589"/>
<dbReference type="Proteomes" id="UP000037392">
    <property type="component" value="Unassembled WGS sequence"/>
</dbReference>
<dbReference type="RefSeq" id="WP_048930587.1">
    <property type="nucleotide sequence ID" value="NZ_KQ235881.1"/>
</dbReference>
<keyword evidence="1" id="KW-0732">Signal</keyword>
<evidence type="ECO:0000313" key="2">
    <source>
        <dbReference type="EMBL" id="KMW16548.1"/>
    </source>
</evidence>
<comment type="caution">
    <text evidence="2">The sequence shown here is derived from an EMBL/GenBank/DDBJ whole genome shotgun (WGS) entry which is preliminary data.</text>
</comment>
<gene>
    <name evidence="2" type="ORF">HMPREF9470_04048</name>
</gene>
<accession>A0A0J9BUV1</accession>
<name>A0A0J9BUV1_9FIRM</name>
<dbReference type="OrthoDB" id="2081033at2"/>
<evidence type="ECO:0008006" key="4">
    <source>
        <dbReference type="Google" id="ProtNLM"/>
    </source>
</evidence>
<dbReference type="PATRIC" id="fig|742734.4.peg.4336"/>
<proteinExistence type="predicted"/>
<dbReference type="EMBL" id="ADLK01000029">
    <property type="protein sequence ID" value="KMW16548.1"/>
    <property type="molecule type" value="Genomic_DNA"/>
</dbReference>